<keyword evidence="8" id="KW-1185">Reference proteome</keyword>
<evidence type="ECO:0000256" key="4">
    <source>
        <dbReference type="PIRSR" id="PIRSR005739-1"/>
    </source>
</evidence>
<evidence type="ECO:0000259" key="6">
    <source>
        <dbReference type="Pfam" id="PF00891"/>
    </source>
</evidence>
<evidence type="ECO:0000313" key="8">
    <source>
        <dbReference type="Proteomes" id="UP000809789"/>
    </source>
</evidence>
<dbReference type="AlphaFoldDB" id="A0A8K0PG40"/>
<feature type="compositionally biased region" description="Low complexity" evidence="5">
    <location>
        <begin position="90"/>
        <end position="100"/>
    </location>
</feature>
<dbReference type="PROSITE" id="PS51683">
    <property type="entry name" value="SAM_OMT_II"/>
    <property type="match status" value="1"/>
</dbReference>
<dbReference type="InterPro" id="IPR016461">
    <property type="entry name" value="COMT-like"/>
</dbReference>
<gene>
    <name evidence="7" type="ORF">KVT40_000085</name>
</gene>
<evidence type="ECO:0000256" key="5">
    <source>
        <dbReference type="SAM" id="MobiDB-lite"/>
    </source>
</evidence>
<dbReference type="PANTHER" id="PTHR43712">
    <property type="entry name" value="PUTATIVE (AFU_ORTHOLOGUE AFUA_4G14580)-RELATED"/>
    <property type="match status" value="1"/>
</dbReference>
<dbReference type="OrthoDB" id="1606438at2759"/>
<sequence length="346" mass="37861">MLNNLAQCQFFDIFTAVPLKGSITYTDLAQARNVPLDTLTRIIRLATTSGWFHETSPTSEIARGTLRYQLEINLFASFHQVEATEAEIDSTSPTKTSSNPSSPPPPKTAFNLALSTPLNSATWTSTSPTWSATYSLLMNGFQSNPAFSISHILTHYPFAALLSGATVLDLGGNTGALGVALAHTFPNLGRVVVQDLALPVAEGRANLPLELRGRVEFQEQDFLEPNQMRDVDVVVLRFILHDWPDEQAVRILEQVRPVLDEGGGEEGHWVKRRLGRNMDVLIMVMFGARERGKGEWEVLVGRAGFRVVEIKEMEGCAASLVVLEVDDGKDIGAKMGKKGGGEVVEE</sequence>
<dbReference type="PANTHER" id="PTHR43712:SF5">
    <property type="entry name" value="O-METHYLTRANSFERASE ASQN-RELATED"/>
    <property type="match status" value="1"/>
</dbReference>
<protein>
    <recommendedName>
        <fullName evidence="6">O-methyltransferase C-terminal domain-containing protein</fullName>
    </recommendedName>
</protein>
<evidence type="ECO:0000256" key="2">
    <source>
        <dbReference type="ARBA" id="ARBA00022679"/>
    </source>
</evidence>
<feature type="domain" description="O-methyltransferase C-terminal" evidence="6">
    <location>
        <begin position="135"/>
        <end position="306"/>
    </location>
</feature>
<feature type="active site" description="Proton acceptor" evidence="4">
    <location>
        <position position="241"/>
    </location>
</feature>
<organism evidence="7 8">
    <name type="scientific">Elsinoe batatas</name>
    <dbReference type="NCBI Taxonomy" id="2601811"/>
    <lineage>
        <taxon>Eukaryota</taxon>
        <taxon>Fungi</taxon>
        <taxon>Dikarya</taxon>
        <taxon>Ascomycota</taxon>
        <taxon>Pezizomycotina</taxon>
        <taxon>Dothideomycetes</taxon>
        <taxon>Dothideomycetidae</taxon>
        <taxon>Myriangiales</taxon>
        <taxon>Elsinoaceae</taxon>
        <taxon>Elsinoe</taxon>
    </lineage>
</organism>
<dbReference type="Gene3D" id="3.40.50.150">
    <property type="entry name" value="Vaccinia Virus protein VP39"/>
    <property type="match status" value="1"/>
</dbReference>
<dbReference type="GO" id="GO:0008171">
    <property type="term" value="F:O-methyltransferase activity"/>
    <property type="evidence" value="ECO:0007669"/>
    <property type="project" value="InterPro"/>
</dbReference>
<comment type="caution">
    <text evidence="7">The sequence shown here is derived from an EMBL/GenBank/DDBJ whole genome shotgun (WGS) entry which is preliminary data.</text>
</comment>
<dbReference type="Proteomes" id="UP000809789">
    <property type="component" value="Unassembled WGS sequence"/>
</dbReference>
<keyword evidence="3" id="KW-0949">S-adenosyl-L-methionine</keyword>
<dbReference type="InterPro" id="IPR036390">
    <property type="entry name" value="WH_DNA-bd_sf"/>
</dbReference>
<evidence type="ECO:0000313" key="7">
    <source>
        <dbReference type="EMBL" id="KAG8630945.1"/>
    </source>
</evidence>
<keyword evidence="2" id="KW-0808">Transferase</keyword>
<evidence type="ECO:0000256" key="1">
    <source>
        <dbReference type="ARBA" id="ARBA00022603"/>
    </source>
</evidence>
<dbReference type="CDD" id="cd02440">
    <property type="entry name" value="AdoMet_MTases"/>
    <property type="match status" value="1"/>
</dbReference>
<keyword evidence="1" id="KW-0489">Methyltransferase</keyword>
<accession>A0A8K0PG40</accession>
<dbReference type="Pfam" id="PF00891">
    <property type="entry name" value="Methyltransf_2"/>
    <property type="match status" value="1"/>
</dbReference>
<dbReference type="SUPFAM" id="SSF46785">
    <property type="entry name" value="Winged helix' DNA-binding domain"/>
    <property type="match status" value="1"/>
</dbReference>
<dbReference type="EMBL" id="JAESVG020000001">
    <property type="protein sequence ID" value="KAG8630945.1"/>
    <property type="molecule type" value="Genomic_DNA"/>
</dbReference>
<dbReference type="InterPro" id="IPR029063">
    <property type="entry name" value="SAM-dependent_MTases_sf"/>
</dbReference>
<dbReference type="GO" id="GO:0032259">
    <property type="term" value="P:methylation"/>
    <property type="evidence" value="ECO:0007669"/>
    <property type="project" value="UniProtKB-KW"/>
</dbReference>
<name>A0A8K0PG40_9PEZI</name>
<dbReference type="SUPFAM" id="SSF53335">
    <property type="entry name" value="S-adenosyl-L-methionine-dependent methyltransferases"/>
    <property type="match status" value="1"/>
</dbReference>
<reference evidence="7" key="1">
    <citation type="submission" date="2021-07" db="EMBL/GenBank/DDBJ databases">
        <title>Elsinoe batatas strain:CRI-CJ2 Genome sequencing and assembly.</title>
        <authorList>
            <person name="Huang L."/>
        </authorList>
    </citation>
    <scope>NUCLEOTIDE SEQUENCE</scope>
    <source>
        <strain evidence="7">CRI-CJ2</strain>
    </source>
</reference>
<feature type="region of interest" description="Disordered" evidence="5">
    <location>
        <begin position="86"/>
        <end position="108"/>
    </location>
</feature>
<evidence type="ECO:0000256" key="3">
    <source>
        <dbReference type="ARBA" id="ARBA00022691"/>
    </source>
</evidence>
<proteinExistence type="predicted"/>
<dbReference type="InterPro" id="IPR001077">
    <property type="entry name" value="COMT_C"/>
</dbReference>